<evidence type="ECO:0000256" key="1">
    <source>
        <dbReference type="ARBA" id="ARBA00004453"/>
    </source>
</evidence>
<geneLocation type="plasmid" evidence="7 8">
    <name>p2</name>
</geneLocation>
<keyword evidence="3" id="KW-0963">Cytoplasm</keyword>
<organism evidence="7 8">
    <name type="scientific">Caballeronia insecticola</name>
    <dbReference type="NCBI Taxonomy" id="758793"/>
    <lineage>
        <taxon>Bacteria</taxon>
        <taxon>Pseudomonadati</taxon>
        <taxon>Pseudomonadota</taxon>
        <taxon>Betaproteobacteria</taxon>
        <taxon>Burkholderiales</taxon>
        <taxon>Burkholderiaceae</taxon>
        <taxon>Caballeronia</taxon>
    </lineage>
</organism>
<feature type="region of interest" description="Disordered" evidence="5">
    <location>
        <begin position="55"/>
        <end position="87"/>
    </location>
</feature>
<evidence type="ECO:0000313" key="7">
    <source>
        <dbReference type="EMBL" id="BAO94208.1"/>
    </source>
</evidence>
<accession>A0A060PJW3</accession>
<reference evidence="7 8" key="2">
    <citation type="journal article" date="2018" name="Int. J. Syst. Evol. Microbiol.">
        <title>Burkholderia insecticola sp. nov., a gut symbiotic bacterium of the bean bug Riptortus pedestris.</title>
        <authorList>
            <person name="Takeshita K."/>
            <person name="Tamaki H."/>
            <person name="Ohbayashi T."/>
            <person name="Meng X.-Y."/>
            <person name="Sone T."/>
            <person name="Mitani Y."/>
            <person name="Peeters C."/>
            <person name="Kikuchi Y."/>
            <person name="Vandamme P."/>
        </authorList>
    </citation>
    <scope>NUCLEOTIDE SEQUENCE [LARGE SCALE GENOMIC DNA]</scope>
    <source>
        <strain evidence="7">RPE64</strain>
        <plasmid evidence="7 8">p2</plasmid>
    </source>
</reference>
<feature type="compositionally biased region" description="Polar residues" evidence="5">
    <location>
        <begin position="326"/>
        <end position="341"/>
    </location>
</feature>
<feature type="region of interest" description="Disordered" evidence="5">
    <location>
        <begin position="170"/>
        <end position="341"/>
    </location>
</feature>
<dbReference type="GO" id="GO:0003677">
    <property type="term" value="F:DNA binding"/>
    <property type="evidence" value="ECO:0007669"/>
    <property type="project" value="UniProtKB-KW"/>
</dbReference>
<dbReference type="KEGG" id="buo:BRPE64_ECDS03260"/>
<feature type="region of interest" description="Disordered" evidence="5">
    <location>
        <begin position="105"/>
        <end position="147"/>
    </location>
</feature>
<feature type="compositionally biased region" description="Low complexity" evidence="5">
    <location>
        <begin position="108"/>
        <end position="120"/>
    </location>
</feature>
<dbReference type="RefSeq" id="WP_084675979.1">
    <property type="nucleotide sequence ID" value="NC_021295.1"/>
</dbReference>
<dbReference type="SUPFAM" id="SSF81273">
    <property type="entry name" value="H-NS histone-like proteins"/>
    <property type="match status" value="2"/>
</dbReference>
<dbReference type="Gene3D" id="4.10.430.30">
    <property type="match status" value="2"/>
</dbReference>
<dbReference type="InterPro" id="IPR027444">
    <property type="entry name" value="H-NS_C_dom"/>
</dbReference>
<dbReference type="AlphaFoldDB" id="A0A060PJW3"/>
<proteinExistence type="inferred from homology"/>
<feature type="compositionally biased region" description="Basic residues" evidence="5">
    <location>
        <begin position="55"/>
        <end position="64"/>
    </location>
</feature>
<dbReference type="GO" id="GO:0009295">
    <property type="term" value="C:nucleoid"/>
    <property type="evidence" value="ECO:0007669"/>
    <property type="project" value="UniProtKB-SubCell"/>
</dbReference>
<dbReference type="OrthoDB" id="5297879at2"/>
<dbReference type="PANTHER" id="PTHR38097">
    <property type="match status" value="1"/>
</dbReference>
<dbReference type="HOGENOM" id="CLU_070003_0_0_4"/>
<name>A0A060PJW3_9BURK</name>
<keyword evidence="8" id="KW-1185">Reference proteome</keyword>
<dbReference type="Pfam" id="PF00816">
    <property type="entry name" value="Histone_HNS"/>
    <property type="match status" value="2"/>
</dbReference>
<dbReference type="SMART" id="SM00528">
    <property type="entry name" value="HNS"/>
    <property type="match status" value="2"/>
</dbReference>
<feature type="compositionally biased region" description="Low complexity" evidence="5">
    <location>
        <begin position="200"/>
        <end position="216"/>
    </location>
</feature>
<dbReference type="EMBL" id="AP013062">
    <property type="protein sequence ID" value="BAO94208.1"/>
    <property type="molecule type" value="Genomic_DNA"/>
</dbReference>
<evidence type="ECO:0000256" key="4">
    <source>
        <dbReference type="ARBA" id="ARBA00023125"/>
    </source>
</evidence>
<keyword evidence="4" id="KW-0238">DNA-binding</keyword>
<gene>
    <name evidence="7" type="ORF">BRPE64_ECDS03260</name>
</gene>
<evidence type="ECO:0000256" key="5">
    <source>
        <dbReference type="SAM" id="MobiDB-lite"/>
    </source>
</evidence>
<evidence type="ECO:0000313" key="8">
    <source>
        <dbReference type="Proteomes" id="UP000013966"/>
    </source>
</evidence>
<comment type="subcellular location">
    <subcellularLocation>
        <location evidence="1">Cytoplasm</location>
        <location evidence="1">Nucleoid</location>
    </subcellularLocation>
</comment>
<dbReference type="PANTHER" id="PTHR38097:SF2">
    <property type="entry name" value="DNA-BINDING PROTEIN STPA"/>
    <property type="match status" value="1"/>
</dbReference>
<dbReference type="Proteomes" id="UP000013966">
    <property type="component" value="Plasmid p2"/>
</dbReference>
<evidence type="ECO:0000256" key="2">
    <source>
        <dbReference type="ARBA" id="ARBA00010610"/>
    </source>
</evidence>
<protein>
    <submittedName>
        <fullName evidence="7">Histone family protein nucleoid-structuring protein H-NS</fullName>
    </submittedName>
</protein>
<evidence type="ECO:0000259" key="6">
    <source>
        <dbReference type="SMART" id="SM00528"/>
    </source>
</evidence>
<sequence>MATLKGIQSRIAKLQAQAEAIAARQSSTIIARIRSMMKDHGISIADITAATGKGQRGRGVHVRPKSTGGTSIAKYRDPKTGATWTGHGRAPAWIASAKNRDKFRVDGAVPSSSPAVRASAKPGNQPRGPQPAKYRDPKSGAEWSGRGRAPAWLATVKDRTRFLIAQISGEASGTDKVEARASQNKTRGAQKASAEKTSAKKGAVKAVAGKKAPAKSATKKAAAKQGPLASKKARAAKKPVRSTSASEETAIPAVADDATVARKASRKVASTKPLAKKAAAKKATTKTATTKTAAKKSRATGAASKKAAGRNVVSKADAESSAPVESDTSQAPDGSTIDTAA</sequence>
<feature type="compositionally biased region" description="Basic residues" evidence="5">
    <location>
        <begin position="274"/>
        <end position="284"/>
    </location>
</feature>
<comment type="similarity">
    <text evidence="2">Belongs to the histone-like protein H-NS family.</text>
</comment>
<feature type="domain" description="DNA-binding protein H-NS-like C-terminal" evidence="6">
    <location>
        <begin position="65"/>
        <end position="105"/>
    </location>
</feature>
<keyword evidence="7" id="KW-0614">Plasmid</keyword>
<feature type="domain" description="DNA-binding protein H-NS-like C-terminal" evidence="6">
    <location>
        <begin position="124"/>
        <end position="164"/>
    </location>
</feature>
<evidence type="ECO:0000256" key="3">
    <source>
        <dbReference type="ARBA" id="ARBA00022490"/>
    </source>
</evidence>
<feature type="compositionally biased region" description="Basic residues" evidence="5">
    <location>
        <begin position="231"/>
        <end position="240"/>
    </location>
</feature>
<reference evidence="7 8" key="1">
    <citation type="journal article" date="2013" name="Genome Announc.">
        <title>Complete Genome Sequence of Burkholderia sp. Strain RPE64, Bacterial Symbiont of the Bean Bug Riptortus pedestris.</title>
        <authorList>
            <person name="Shibata T.F."/>
            <person name="Maeda T."/>
            <person name="Nikoh N."/>
            <person name="Yamaguchi K."/>
            <person name="Oshima K."/>
            <person name="Hattori M."/>
            <person name="Nishiyama T."/>
            <person name="Hasebe M."/>
            <person name="Fukatsu T."/>
            <person name="Kikuchi Y."/>
            <person name="Shigenobu S."/>
        </authorList>
    </citation>
    <scope>NUCLEOTIDE SEQUENCE [LARGE SCALE GENOMIC DNA]</scope>
    <source>
        <plasmid evidence="7 8">p2</plasmid>
    </source>
</reference>